<dbReference type="Proteomes" id="UP000011131">
    <property type="component" value="Chromosome"/>
</dbReference>
<sequence length="378" mass="38704">MHKIDGDGNVAGEFTEGNPGAGQVATQVTDDWLNTIQRELVNVATANGAALNKANDGQVLGAMDARFGRLTTANTWTGGGAVHVLKAGASMDHVYVSFYARSAAQGTRSAFFGFGGAASTSLEIVNELANGDVRIAPGPGVGSRVRIDGPLAVARFTDIGETLVTGLEASLNNVGTFGQALVLKPGSSNHAFIGFYARSSTPAAISATLGYATAGATSFDIKNEIASGDIRVLPGAGGKVQVGGNLAFTGVANPAQSTAITNTITPLSVAKVWARIRTDGSGGVFIDDAYNLSSVSIIAVSVPFVGNVVRVTFASSFSNTTFSAAVTSCDVASLDLTYRAGHTATTHLNVVYSNGNNTTHKDPATTSGSFMLQVFGRQ</sequence>
<feature type="region of interest" description="Disordered" evidence="1">
    <location>
        <begin position="1"/>
        <end position="22"/>
    </location>
</feature>
<dbReference type="RefSeq" id="WP_015347509.1">
    <property type="nucleotide sequence ID" value="NC_020126.1"/>
</dbReference>
<dbReference type="EMBL" id="CP004025">
    <property type="protein sequence ID" value="AGC43247.1"/>
    <property type="molecule type" value="Genomic_DNA"/>
</dbReference>
<accession>L7U6N0</accession>
<dbReference type="PATRIC" id="fig|1278073.3.peg.1964"/>
<evidence type="ECO:0000313" key="3">
    <source>
        <dbReference type="Proteomes" id="UP000011131"/>
    </source>
</evidence>
<evidence type="ECO:0000313" key="2">
    <source>
        <dbReference type="EMBL" id="AGC43247.1"/>
    </source>
</evidence>
<name>L7U6N0_MYXSD</name>
<protein>
    <submittedName>
        <fullName evidence="2">Uncharacterized protein</fullName>
    </submittedName>
</protein>
<reference evidence="2 3" key="1">
    <citation type="journal article" date="2013" name="Genome Announc.">
        <title>Complete genome sequence of Myxococcus stipitatus strain DSM 14675, a fruiting myxobacterium.</title>
        <authorList>
            <person name="Huntley S."/>
            <person name="Kneip S."/>
            <person name="Treuner-Lange A."/>
            <person name="Sogaard-Andersen L."/>
        </authorList>
    </citation>
    <scope>NUCLEOTIDE SEQUENCE [LARGE SCALE GENOMIC DNA]</scope>
    <source>
        <strain evidence="3">DSM 14675 / JCM 12634 / Mx s8</strain>
    </source>
</reference>
<dbReference type="AlphaFoldDB" id="L7U6N0"/>
<evidence type="ECO:0000256" key="1">
    <source>
        <dbReference type="SAM" id="MobiDB-lite"/>
    </source>
</evidence>
<gene>
    <name evidence="2" type="ordered locus">MYSTI_01916</name>
</gene>
<keyword evidence="3" id="KW-1185">Reference proteome</keyword>
<proteinExistence type="predicted"/>
<dbReference type="eggNOG" id="ENOG5032R6X">
    <property type="taxonomic scope" value="Bacteria"/>
</dbReference>
<organism evidence="2 3">
    <name type="scientific">Myxococcus stipitatus (strain DSM 14675 / JCM 12634 / Mx s8)</name>
    <dbReference type="NCBI Taxonomy" id="1278073"/>
    <lineage>
        <taxon>Bacteria</taxon>
        <taxon>Pseudomonadati</taxon>
        <taxon>Myxococcota</taxon>
        <taxon>Myxococcia</taxon>
        <taxon>Myxococcales</taxon>
        <taxon>Cystobacterineae</taxon>
        <taxon>Myxococcaceae</taxon>
        <taxon>Myxococcus</taxon>
    </lineage>
</organism>
<dbReference type="KEGG" id="msd:MYSTI_01916"/>
<dbReference type="OrthoDB" id="5455928at2"/>
<dbReference type="STRING" id="1278073.MYSTI_01916"/>
<dbReference type="HOGENOM" id="CLU_731212_0_0_7"/>